<sequence>MNAVAASAAFETERLRVRSLCAADEALYCSLYTDARLMRHIGPPLDAPQARRSFRAAVSAAARQPPRHVYFSLYDRQHDHALGVCAVRDIDLEHKRAEIGLMLRREAHASGIAREGLQAVMAWSFRELPIDQLYGQTDSANLAACRAARRAGFSAQAGGDTGGAAASSCMFLFNRPVSRNRSSTSQSKE</sequence>
<accession>A0A4R6Z780</accession>
<proteinExistence type="predicted"/>
<evidence type="ECO:0000313" key="3">
    <source>
        <dbReference type="Proteomes" id="UP000295293"/>
    </source>
</evidence>
<dbReference type="Gene3D" id="3.40.630.30">
    <property type="match status" value="1"/>
</dbReference>
<dbReference type="OrthoDB" id="5985151at2"/>
<dbReference type="InterPro" id="IPR051908">
    <property type="entry name" value="Ribosomal_N-acetyltransferase"/>
</dbReference>
<feature type="domain" description="N-acetyltransferase" evidence="1">
    <location>
        <begin position="14"/>
        <end position="153"/>
    </location>
</feature>
<evidence type="ECO:0000313" key="2">
    <source>
        <dbReference type="EMBL" id="TDR47658.1"/>
    </source>
</evidence>
<dbReference type="AlphaFoldDB" id="A0A4R6Z780"/>
<reference evidence="2 3" key="1">
    <citation type="submission" date="2019-03" db="EMBL/GenBank/DDBJ databases">
        <title>Genomic Encyclopedia of Type Strains, Phase IV (KMG-IV): sequencing the most valuable type-strain genomes for metagenomic binning, comparative biology and taxonomic classification.</title>
        <authorList>
            <person name="Goeker M."/>
        </authorList>
    </citation>
    <scope>NUCLEOTIDE SEQUENCE [LARGE SCALE GENOMIC DNA]</scope>
    <source>
        <strain evidence="2 3">DSM 21667</strain>
    </source>
</reference>
<dbReference type="PANTHER" id="PTHR43441">
    <property type="entry name" value="RIBOSOMAL-PROTEIN-SERINE ACETYLTRANSFERASE"/>
    <property type="match status" value="1"/>
</dbReference>
<dbReference type="GO" id="GO:0005737">
    <property type="term" value="C:cytoplasm"/>
    <property type="evidence" value="ECO:0007669"/>
    <property type="project" value="TreeGrafter"/>
</dbReference>
<organism evidence="2 3">
    <name type="scientific">Tahibacter aquaticus</name>
    <dbReference type="NCBI Taxonomy" id="520092"/>
    <lineage>
        <taxon>Bacteria</taxon>
        <taxon>Pseudomonadati</taxon>
        <taxon>Pseudomonadota</taxon>
        <taxon>Gammaproteobacteria</taxon>
        <taxon>Lysobacterales</taxon>
        <taxon>Rhodanobacteraceae</taxon>
        <taxon>Tahibacter</taxon>
    </lineage>
</organism>
<comment type="caution">
    <text evidence="2">The sequence shown here is derived from an EMBL/GenBank/DDBJ whole genome shotgun (WGS) entry which is preliminary data.</text>
</comment>
<dbReference type="Proteomes" id="UP000295293">
    <property type="component" value="Unassembled WGS sequence"/>
</dbReference>
<keyword evidence="2" id="KW-0808">Transferase</keyword>
<dbReference type="InterPro" id="IPR000182">
    <property type="entry name" value="GNAT_dom"/>
</dbReference>
<keyword evidence="3" id="KW-1185">Reference proteome</keyword>
<dbReference type="RefSeq" id="WP_133817372.1">
    <property type="nucleotide sequence ID" value="NZ_SNZH01000002.1"/>
</dbReference>
<protein>
    <submittedName>
        <fullName evidence="2">RimJ/RimL family protein N-acetyltransferase</fullName>
    </submittedName>
</protein>
<name>A0A4R6Z780_9GAMM</name>
<dbReference type="GO" id="GO:1990189">
    <property type="term" value="F:protein N-terminal-serine acetyltransferase activity"/>
    <property type="evidence" value="ECO:0007669"/>
    <property type="project" value="TreeGrafter"/>
</dbReference>
<dbReference type="GO" id="GO:0008999">
    <property type="term" value="F:protein-N-terminal-alanine acetyltransferase activity"/>
    <property type="evidence" value="ECO:0007669"/>
    <property type="project" value="TreeGrafter"/>
</dbReference>
<dbReference type="PANTHER" id="PTHR43441:SF11">
    <property type="entry name" value="RIBOSOMAL-PROTEIN-SERINE ACETYLTRANSFERASE"/>
    <property type="match status" value="1"/>
</dbReference>
<dbReference type="InterPro" id="IPR016181">
    <property type="entry name" value="Acyl_CoA_acyltransferase"/>
</dbReference>
<dbReference type="EMBL" id="SNZH01000002">
    <property type="protein sequence ID" value="TDR47658.1"/>
    <property type="molecule type" value="Genomic_DNA"/>
</dbReference>
<dbReference type="SUPFAM" id="SSF55729">
    <property type="entry name" value="Acyl-CoA N-acyltransferases (Nat)"/>
    <property type="match status" value="1"/>
</dbReference>
<dbReference type="Pfam" id="PF13302">
    <property type="entry name" value="Acetyltransf_3"/>
    <property type="match status" value="1"/>
</dbReference>
<evidence type="ECO:0000259" key="1">
    <source>
        <dbReference type="Pfam" id="PF13302"/>
    </source>
</evidence>
<gene>
    <name evidence="2" type="ORF">DFR29_102318</name>
</gene>